<sequence length="74" mass="8236">MSAGIASRSGGLKKFLWPRLQPIDVQSAALWGVAATTTALWIVQNTRMEKPNLDEFYHVFTSCAVKIHRLPHDG</sequence>
<dbReference type="Gramene" id="QL09p041996:mrna">
    <property type="protein sequence ID" value="QL09p041996:mrna"/>
    <property type="gene ID" value="QL09p041996"/>
</dbReference>
<reference evidence="1" key="2">
    <citation type="submission" date="2021-01" db="UniProtKB">
        <authorList>
            <consortium name="EnsemblPlants"/>
        </authorList>
    </citation>
    <scope>IDENTIFICATION</scope>
</reference>
<name>A0A7N2MLA4_QUELO</name>
<dbReference type="Proteomes" id="UP000594261">
    <property type="component" value="Chromosome 9"/>
</dbReference>
<protein>
    <submittedName>
        <fullName evidence="1">Uncharacterized protein</fullName>
    </submittedName>
</protein>
<proteinExistence type="predicted"/>
<dbReference type="InParanoid" id="A0A7N2MLA4"/>
<reference evidence="1 2" key="1">
    <citation type="journal article" date="2016" name="G3 (Bethesda)">
        <title>First Draft Assembly and Annotation of the Genome of a California Endemic Oak Quercus lobata Nee (Fagaceae).</title>
        <authorList>
            <person name="Sork V.L."/>
            <person name="Fitz-Gibbon S.T."/>
            <person name="Puiu D."/>
            <person name="Crepeau M."/>
            <person name="Gugger P.F."/>
            <person name="Sherman R."/>
            <person name="Stevens K."/>
            <person name="Langley C.H."/>
            <person name="Pellegrini M."/>
            <person name="Salzberg S.L."/>
        </authorList>
    </citation>
    <scope>NUCLEOTIDE SEQUENCE [LARGE SCALE GENOMIC DNA]</scope>
    <source>
        <strain evidence="1 2">cv. SW786</strain>
    </source>
</reference>
<organism evidence="1 2">
    <name type="scientific">Quercus lobata</name>
    <name type="common">Valley oak</name>
    <dbReference type="NCBI Taxonomy" id="97700"/>
    <lineage>
        <taxon>Eukaryota</taxon>
        <taxon>Viridiplantae</taxon>
        <taxon>Streptophyta</taxon>
        <taxon>Embryophyta</taxon>
        <taxon>Tracheophyta</taxon>
        <taxon>Spermatophyta</taxon>
        <taxon>Magnoliopsida</taxon>
        <taxon>eudicotyledons</taxon>
        <taxon>Gunneridae</taxon>
        <taxon>Pentapetalae</taxon>
        <taxon>rosids</taxon>
        <taxon>fabids</taxon>
        <taxon>Fagales</taxon>
        <taxon>Fagaceae</taxon>
        <taxon>Quercus</taxon>
    </lineage>
</organism>
<dbReference type="EMBL" id="LRBV02000009">
    <property type="status" value="NOT_ANNOTATED_CDS"/>
    <property type="molecule type" value="Genomic_DNA"/>
</dbReference>
<dbReference type="EnsemblPlants" id="QL09p041996:mrna">
    <property type="protein sequence ID" value="QL09p041996:mrna"/>
    <property type="gene ID" value="QL09p041996"/>
</dbReference>
<keyword evidence="2" id="KW-1185">Reference proteome</keyword>
<evidence type="ECO:0000313" key="2">
    <source>
        <dbReference type="Proteomes" id="UP000594261"/>
    </source>
</evidence>
<accession>A0A7N2MLA4</accession>
<evidence type="ECO:0000313" key="1">
    <source>
        <dbReference type="EnsemblPlants" id="QL09p041996:mrna"/>
    </source>
</evidence>
<dbReference type="AlphaFoldDB" id="A0A7N2MLA4"/>